<evidence type="ECO:0000256" key="3">
    <source>
        <dbReference type="ARBA" id="ARBA00023237"/>
    </source>
</evidence>
<keyword evidence="8" id="KW-1185">Reference proteome</keyword>
<gene>
    <name evidence="7" type="ordered locus">AciPR4_1551</name>
</gene>
<keyword evidence="7" id="KW-0449">Lipoprotein</keyword>
<keyword evidence="2 5" id="KW-0472">Membrane</keyword>
<evidence type="ECO:0000313" key="7">
    <source>
        <dbReference type="EMBL" id="ADV82372.1"/>
    </source>
</evidence>
<accession>E8V2F4</accession>
<comment type="subcellular location">
    <subcellularLocation>
        <location evidence="1">Cell outer membrane</location>
    </subcellularLocation>
</comment>
<feature type="transmembrane region" description="Helical" evidence="5">
    <location>
        <begin position="30"/>
        <end position="49"/>
    </location>
</feature>
<keyword evidence="5" id="KW-1133">Transmembrane helix</keyword>
<protein>
    <submittedName>
        <fullName evidence="7">Putative lipoprotein</fullName>
    </submittedName>
</protein>
<evidence type="ECO:0000256" key="4">
    <source>
        <dbReference type="SAM" id="MobiDB-lite"/>
    </source>
</evidence>
<dbReference type="SUPFAM" id="SSF49452">
    <property type="entry name" value="Starch-binding domain-like"/>
    <property type="match status" value="1"/>
</dbReference>
<dbReference type="AlphaFoldDB" id="E8V2F4"/>
<proteinExistence type="predicted"/>
<evidence type="ECO:0000259" key="6">
    <source>
        <dbReference type="Pfam" id="PF25183"/>
    </source>
</evidence>
<keyword evidence="3" id="KW-0998">Cell outer membrane</keyword>
<dbReference type="GO" id="GO:0009279">
    <property type="term" value="C:cell outer membrane"/>
    <property type="evidence" value="ECO:0007669"/>
    <property type="project" value="UniProtKB-SubCell"/>
</dbReference>
<dbReference type="InterPro" id="IPR013784">
    <property type="entry name" value="Carb-bd-like_fold"/>
</dbReference>
<dbReference type="InterPro" id="IPR057601">
    <property type="entry name" value="Oar-like_b-barrel"/>
</dbReference>
<dbReference type="EMBL" id="CP002467">
    <property type="protein sequence ID" value="ADV82372.1"/>
    <property type="molecule type" value="Genomic_DNA"/>
</dbReference>
<feature type="region of interest" description="Disordered" evidence="4">
    <location>
        <begin position="196"/>
        <end position="217"/>
    </location>
</feature>
<dbReference type="Pfam" id="PF13620">
    <property type="entry name" value="CarboxypepD_reg"/>
    <property type="match status" value="1"/>
</dbReference>
<feature type="domain" description="TonB-dependent transporter Oar-like beta-barrel" evidence="6">
    <location>
        <begin position="274"/>
        <end position="1110"/>
    </location>
</feature>
<name>E8V2F4_TERSS</name>
<evidence type="ECO:0000256" key="1">
    <source>
        <dbReference type="ARBA" id="ARBA00004442"/>
    </source>
</evidence>
<evidence type="ECO:0000256" key="2">
    <source>
        <dbReference type="ARBA" id="ARBA00023136"/>
    </source>
</evidence>
<feature type="compositionally biased region" description="Polar residues" evidence="4">
    <location>
        <begin position="196"/>
        <end position="208"/>
    </location>
</feature>
<organism evidence="7 8">
    <name type="scientific">Terriglobus saanensis (strain ATCC BAA-1853 / DSM 23119 / SP1PR4)</name>
    <dbReference type="NCBI Taxonomy" id="401053"/>
    <lineage>
        <taxon>Bacteria</taxon>
        <taxon>Pseudomonadati</taxon>
        <taxon>Acidobacteriota</taxon>
        <taxon>Terriglobia</taxon>
        <taxon>Terriglobales</taxon>
        <taxon>Acidobacteriaceae</taxon>
        <taxon>Terriglobus</taxon>
    </lineage>
</organism>
<dbReference type="GO" id="GO:0030246">
    <property type="term" value="F:carbohydrate binding"/>
    <property type="evidence" value="ECO:0007669"/>
    <property type="project" value="InterPro"/>
</dbReference>
<reference evidence="7 8" key="1">
    <citation type="journal article" date="2012" name="Stand. Genomic Sci.">
        <title>Complete genome sequence of Terriglobus saanensis type strain SP1PR4(T), an Acidobacteria from tundra soil.</title>
        <authorList>
            <person name="Rawat S.R."/>
            <person name="Mannisto M.K."/>
            <person name="Starovoytov V."/>
            <person name="Goodwin L."/>
            <person name="Nolan M."/>
            <person name="Hauser L."/>
            <person name="Land M."/>
            <person name="Davenport K.W."/>
            <person name="Woyke T."/>
            <person name="Haggblom M.M."/>
        </authorList>
    </citation>
    <scope>NUCLEOTIDE SEQUENCE</scope>
    <source>
        <strain evidence="8">ATCC BAA-1853 / DSM 23119 / SP1PR4</strain>
    </source>
</reference>
<dbReference type="eggNOG" id="COG4771">
    <property type="taxonomic scope" value="Bacteria"/>
</dbReference>
<dbReference type="Gene3D" id="2.60.40.1120">
    <property type="entry name" value="Carboxypeptidase-like, regulatory domain"/>
    <property type="match status" value="1"/>
</dbReference>
<sequence length="1119" mass="120642">MDGPRNSYSLSTYAKIGQQRDRKDYSMKQFARTLFLSMVMLTLSVTVFAQVTGARLTGIVTDSSNAAVPGAQLTITNTNTNTVTHAVADDHGEYNIPTLPAGSYTISTKAKGFAETVQSNIVLTIGQNASLNVALQVGGESETVNVTSNPTIINSSTAEISQVVNESSIKSLPLNGRDPSSLVFLSAGVTNELQSQASTLPSSNSFPTQSGGSAAGGRQGSTYYLLDGVTNMDYFALLAAPFPNADATQEFRVITNNFDARYGFSPGAVVSIQSKPGTNGLHGGVFEFLRNSKLNAANYFSHQVDPLKRNQFGGYLGGPVIKDKLFFFGNYQGTRESTAATQNATYTPTQAMLNGDFSAVAVDLDPKKFSTINGKRNQINPAEFSPGALKIAASLPLGGDPATGLTNFVGPKRRSNYDEGTGRVDWTINDKQNLFVRNFIYNFKQPGATIPGNFLAGVQGLRGVYLNDAINHTWTISPRLLNSITAFYQSFDFDSGTPLFDSSGNQACLSKFINVADPVDACYIGGFSAIDGNSLYGGALGFTIFGGSVNDTRRRNYGFSDTVTWIAGKHTFYFGADVLHRYTHESSGAGSNPNVSITNAFTNFTLSDFLLGDVTSFSQNGGENGSVSGWMTGFYAQDQFKLRPNLTINMGLRWDPYTPFSIEGGRGAAFVPGQQSTRYPGAPAGVVFPGDAGVNSAIMPTSYKYFEPRIGIAYQPFPKTAIRAGFGLFTTPLEDASYNHVYDTAPFNPSFSFNASTTTPINLDQPWANFKATNNTSPFPPFASPGFSPASNVTFATPMQLGAVFPKNFRLAVAQSWNLSLEQQFTDTLAFHLAYVGSETYHLATPIEMNPGVLGSTVNNGRPLFQQFSSIIQVQIGGTSNYNSLQVGIEKRLSHHFQVQSNFTWSHTFDVGGSGDPSFESSVSDPHNIGHDHGPSSLNYPTVSVTNFVYEAPKLNAWNPVVRGILGGWSVSGLITLQSGPPFTVNGGNGNNNSGFQVYQDRADLTGLPLQVRQGSKQQWLLQYFNKAAFKNNAVGTAGNSPKYLIQGPPIYTTDLGVQKNWIYRDRYNLQFRFEAFNALNHPSFGQPDSNPDDSNFGQITSTGAIPARVGQAALKLTF</sequence>
<dbReference type="STRING" id="401053.AciPR4_1551"/>
<dbReference type="InterPro" id="IPR036942">
    <property type="entry name" value="Beta-barrel_TonB_sf"/>
</dbReference>
<dbReference type="Proteomes" id="UP000006844">
    <property type="component" value="Chromosome"/>
</dbReference>
<keyword evidence="5" id="KW-0812">Transmembrane</keyword>
<dbReference type="Gene3D" id="2.40.170.20">
    <property type="entry name" value="TonB-dependent receptor, beta-barrel domain"/>
    <property type="match status" value="1"/>
</dbReference>
<evidence type="ECO:0000256" key="5">
    <source>
        <dbReference type="SAM" id="Phobius"/>
    </source>
</evidence>
<dbReference type="SUPFAM" id="SSF56935">
    <property type="entry name" value="Porins"/>
    <property type="match status" value="1"/>
</dbReference>
<dbReference type="KEGG" id="tsa:AciPR4_1551"/>
<evidence type="ECO:0000313" key="8">
    <source>
        <dbReference type="Proteomes" id="UP000006844"/>
    </source>
</evidence>
<dbReference type="HOGENOM" id="CLU_006298_0_0_0"/>
<dbReference type="Pfam" id="PF25183">
    <property type="entry name" value="OMP_b-brl_4"/>
    <property type="match status" value="1"/>
</dbReference>